<keyword evidence="2" id="KW-1185">Reference proteome</keyword>
<sequence>MSQPLSLDVAIGIVEHAFLPQRCETRQDREDASFSVHVFDDRGAELLSHTHVARSQYSDPIRLAALIELSRLELSKDGYPLTPWSMPGGR</sequence>
<evidence type="ECO:0000313" key="1">
    <source>
        <dbReference type="EMBL" id="MBM7062005.1"/>
    </source>
</evidence>
<comment type="caution">
    <text evidence="1">The sequence shown here is derived from an EMBL/GenBank/DDBJ whole genome shotgun (WGS) entry which is preliminary data.</text>
</comment>
<dbReference type="Pfam" id="PF07865">
    <property type="entry name" value="DUF1652"/>
    <property type="match status" value="1"/>
</dbReference>
<accession>A0ABS2IG39</accession>
<evidence type="ECO:0000313" key="2">
    <source>
        <dbReference type="Proteomes" id="UP000717995"/>
    </source>
</evidence>
<dbReference type="InterPro" id="IPR012448">
    <property type="entry name" value="DUF1652"/>
</dbReference>
<dbReference type="Proteomes" id="UP000717995">
    <property type="component" value="Unassembled WGS sequence"/>
</dbReference>
<proteinExistence type="predicted"/>
<name>A0ABS2IG39_9GAMM</name>
<gene>
    <name evidence="1" type="ORF">JQX08_14935</name>
</gene>
<dbReference type="EMBL" id="JAFEUP010000004">
    <property type="protein sequence ID" value="MBM7062005.1"/>
    <property type="molecule type" value="Genomic_DNA"/>
</dbReference>
<reference evidence="1 2" key="1">
    <citation type="submission" date="2021-02" db="EMBL/GenBank/DDBJ databases">
        <authorList>
            <person name="Lee D.-H."/>
        </authorList>
    </citation>
    <scope>NUCLEOTIDE SEQUENCE [LARGE SCALE GENOMIC DNA]</scope>
    <source>
        <strain evidence="1 2">UL073</strain>
    </source>
</reference>
<organism evidence="1 2">
    <name type="scientific">Zestomonas insulae</name>
    <dbReference type="NCBI Taxonomy" id="2809017"/>
    <lineage>
        <taxon>Bacteria</taxon>
        <taxon>Pseudomonadati</taxon>
        <taxon>Pseudomonadota</taxon>
        <taxon>Gammaproteobacteria</taxon>
        <taxon>Pseudomonadales</taxon>
        <taxon>Pseudomonadaceae</taxon>
        <taxon>Zestomonas</taxon>
    </lineage>
</organism>
<protein>
    <submittedName>
        <fullName evidence="1">DUF1652 domain-containing protein</fullName>
    </submittedName>
</protein>
<dbReference type="RefSeq" id="WP_205349191.1">
    <property type="nucleotide sequence ID" value="NZ_JAFEUP010000004.1"/>
</dbReference>